<dbReference type="Gene3D" id="2.120.10.10">
    <property type="match status" value="2"/>
</dbReference>
<dbReference type="PANTHER" id="PTHR10628:SF30">
    <property type="entry name" value="EXO-ALPHA-SIALIDASE"/>
    <property type="match status" value="1"/>
</dbReference>
<feature type="chain" id="PRO_5026934568" description="exo-alpha-sialidase" evidence="6">
    <location>
        <begin position="26"/>
        <end position="576"/>
    </location>
</feature>
<keyword evidence="7" id="KW-0378">Hydrolase</keyword>
<feature type="region of interest" description="Disordered" evidence="4">
    <location>
        <begin position="246"/>
        <end position="274"/>
    </location>
</feature>
<evidence type="ECO:0000313" key="7">
    <source>
        <dbReference type="EMBL" id="CAA9273458.1"/>
    </source>
</evidence>
<dbReference type="GO" id="GO:0005737">
    <property type="term" value="C:cytoplasm"/>
    <property type="evidence" value="ECO:0007669"/>
    <property type="project" value="TreeGrafter"/>
</dbReference>
<dbReference type="InterPro" id="IPR026856">
    <property type="entry name" value="Sialidase_fam"/>
</dbReference>
<evidence type="ECO:0000256" key="2">
    <source>
        <dbReference type="ARBA" id="ARBA00009348"/>
    </source>
</evidence>
<dbReference type="CDD" id="cd15482">
    <property type="entry name" value="Sialidase_non-viral"/>
    <property type="match status" value="1"/>
</dbReference>
<dbReference type="SUPFAM" id="SSF50939">
    <property type="entry name" value="Sialidases"/>
    <property type="match status" value="1"/>
</dbReference>
<dbReference type="EC" id="3.2.1.18" evidence="3"/>
<dbReference type="GO" id="GO:0016020">
    <property type="term" value="C:membrane"/>
    <property type="evidence" value="ECO:0007669"/>
    <property type="project" value="TreeGrafter"/>
</dbReference>
<dbReference type="GO" id="GO:0006689">
    <property type="term" value="P:ganglioside catabolic process"/>
    <property type="evidence" value="ECO:0007669"/>
    <property type="project" value="TreeGrafter"/>
</dbReference>
<gene>
    <name evidence="7" type="ORF">AVDCRST_MAG10-3431</name>
</gene>
<keyword evidence="5" id="KW-0472">Membrane</keyword>
<protein>
    <recommendedName>
        <fullName evidence="3">exo-alpha-sialidase</fullName>
        <ecNumber evidence="3">3.2.1.18</ecNumber>
    </recommendedName>
</protein>
<dbReference type="GO" id="GO:0004308">
    <property type="term" value="F:exo-alpha-sialidase activity"/>
    <property type="evidence" value="ECO:0007669"/>
    <property type="project" value="UniProtKB-EC"/>
</dbReference>
<evidence type="ECO:0000256" key="6">
    <source>
        <dbReference type="SAM" id="SignalP"/>
    </source>
</evidence>
<dbReference type="InterPro" id="IPR002860">
    <property type="entry name" value="BNR_rpt"/>
</dbReference>
<feature type="compositionally biased region" description="Low complexity" evidence="4">
    <location>
        <begin position="248"/>
        <end position="262"/>
    </location>
</feature>
<feature type="signal peptide" evidence="6">
    <location>
        <begin position="1"/>
        <end position="25"/>
    </location>
</feature>
<keyword evidence="7" id="KW-0326">Glycosidase</keyword>
<keyword evidence="6" id="KW-0732">Signal</keyword>
<dbReference type="Pfam" id="PF02012">
    <property type="entry name" value="BNR"/>
    <property type="match status" value="1"/>
</dbReference>
<keyword evidence="5" id="KW-1133">Transmembrane helix</keyword>
<evidence type="ECO:0000256" key="1">
    <source>
        <dbReference type="ARBA" id="ARBA00000427"/>
    </source>
</evidence>
<dbReference type="GO" id="GO:0009313">
    <property type="term" value="P:oligosaccharide catabolic process"/>
    <property type="evidence" value="ECO:0007669"/>
    <property type="project" value="TreeGrafter"/>
</dbReference>
<comment type="catalytic activity">
    <reaction evidence="1">
        <text>Hydrolysis of alpha-(2-&gt;3)-, alpha-(2-&gt;6)-, alpha-(2-&gt;8)- glycosidic linkages of terminal sialic acid residues in oligosaccharides, glycoproteins, glycolipids, colominic acid and synthetic substrates.</text>
        <dbReference type="EC" id="3.2.1.18"/>
    </reaction>
</comment>
<dbReference type="EMBL" id="CADCTB010000208">
    <property type="protein sequence ID" value="CAA9273458.1"/>
    <property type="molecule type" value="Genomic_DNA"/>
</dbReference>
<proteinExistence type="inferred from homology"/>
<dbReference type="AlphaFoldDB" id="A0A6J4J891"/>
<sequence>MTSTTRRLAVAAAGLMVLAQGAASAADPPALTTPVHVTKEDVNPVRTYSAPNLLAHPKDPMVVVGAFADLRTRRCGLVRTMDGGSTWKILDSSPSPASYPSCNSNPRGSFQGLLAFGRDNALYYALDGWDTQDGGINGNVSMVVSRSTDLGDTWQPVIARDARNKAGEAQESYRPITGFAVDARTGGQDKVYVGSGRRQPGFTGANALPVQPVVATSTDGGKTFGEPVNLAESVFTDGAVRQKAFQSATTAPNASTTTVPAPGTRAATPDQPANFGGFGPSVTVDAKGTVYAMWPATYANLLPRPSNAIFLSRSEDQGKTWTTSPVTGFEWNIGSFSTVTWSPEGGDQGTLHAVADGYEKVGVTGYQDIYYYRSTDGGRTWSERRNVTDDDPKDLFGQYYPNIAVAPNGRIEIAFWDSRDDPGYRANDVYMTTSNDNGATWSKNIRVTDKPIDRRIGVWSTNFDITSPPGLAPAKAYTMLAWDDTRNTDLSSPDATALGGGLQDIYTAAVQYEELGGGTSSAAKIALAGVVGLLVVGLALFGVSMLSRRKDTGPASSTGGRVPPAAKSKDSQPLRS</sequence>
<evidence type="ECO:0000256" key="5">
    <source>
        <dbReference type="SAM" id="Phobius"/>
    </source>
</evidence>
<keyword evidence="5" id="KW-0812">Transmembrane</keyword>
<accession>A0A6J4J891</accession>
<dbReference type="PANTHER" id="PTHR10628">
    <property type="entry name" value="SIALIDASE"/>
    <property type="match status" value="1"/>
</dbReference>
<feature type="compositionally biased region" description="Basic and acidic residues" evidence="4">
    <location>
        <begin position="567"/>
        <end position="576"/>
    </location>
</feature>
<reference evidence="7" key="1">
    <citation type="submission" date="2020-02" db="EMBL/GenBank/DDBJ databases">
        <authorList>
            <person name="Meier V. D."/>
        </authorList>
    </citation>
    <scope>NUCLEOTIDE SEQUENCE</scope>
    <source>
        <strain evidence="7">AVDCRST_MAG10</strain>
    </source>
</reference>
<evidence type="ECO:0000256" key="4">
    <source>
        <dbReference type="SAM" id="MobiDB-lite"/>
    </source>
</evidence>
<evidence type="ECO:0000256" key="3">
    <source>
        <dbReference type="ARBA" id="ARBA00012733"/>
    </source>
</evidence>
<comment type="similarity">
    <text evidence="2">Belongs to the glycosyl hydrolase 33 family.</text>
</comment>
<dbReference type="InterPro" id="IPR036278">
    <property type="entry name" value="Sialidase_sf"/>
</dbReference>
<feature type="transmembrane region" description="Helical" evidence="5">
    <location>
        <begin position="525"/>
        <end position="546"/>
    </location>
</feature>
<feature type="region of interest" description="Disordered" evidence="4">
    <location>
        <begin position="550"/>
        <end position="576"/>
    </location>
</feature>
<organism evidence="7">
    <name type="scientific">uncultured Acidimicrobiales bacterium</name>
    <dbReference type="NCBI Taxonomy" id="310071"/>
    <lineage>
        <taxon>Bacteria</taxon>
        <taxon>Bacillati</taxon>
        <taxon>Actinomycetota</taxon>
        <taxon>Acidimicrobiia</taxon>
        <taxon>Acidimicrobiales</taxon>
        <taxon>environmental samples</taxon>
    </lineage>
</organism>
<name>A0A6J4J891_9ACTN</name>